<protein>
    <submittedName>
        <fullName evidence="2">Uncharacterized protein</fullName>
    </submittedName>
</protein>
<proteinExistence type="predicted"/>
<dbReference type="EMBL" id="KQ981687">
    <property type="protein sequence ID" value="KYN37933.1"/>
    <property type="molecule type" value="Genomic_DNA"/>
</dbReference>
<gene>
    <name evidence="2" type="ORF">ALC56_07691</name>
</gene>
<evidence type="ECO:0000313" key="2">
    <source>
        <dbReference type="EMBL" id="KYN37933.1"/>
    </source>
</evidence>
<organism evidence="2 3">
    <name type="scientific">Trachymyrmex septentrionalis</name>
    <dbReference type="NCBI Taxonomy" id="34720"/>
    <lineage>
        <taxon>Eukaryota</taxon>
        <taxon>Metazoa</taxon>
        <taxon>Ecdysozoa</taxon>
        <taxon>Arthropoda</taxon>
        <taxon>Hexapoda</taxon>
        <taxon>Insecta</taxon>
        <taxon>Pterygota</taxon>
        <taxon>Neoptera</taxon>
        <taxon>Endopterygota</taxon>
        <taxon>Hymenoptera</taxon>
        <taxon>Apocrita</taxon>
        <taxon>Aculeata</taxon>
        <taxon>Formicoidea</taxon>
        <taxon>Formicidae</taxon>
        <taxon>Myrmicinae</taxon>
        <taxon>Trachymyrmex</taxon>
    </lineage>
</organism>
<feature type="compositionally biased region" description="Pro residues" evidence="1">
    <location>
        <begin position="1"/>
        <end position="24"/>
    </location>
</feature>
<evidence type="ECO:0000313" key="3">
    <source>
        <dbReference type="Proteomes" id="UP000078541"/>
    </source>
</evidence>
<dbReference type="Proteomes" id="UP000078541">
    <property type="component" value="Unassembled WGS sequence"/>
</dbReference>
<sequence length="142" mass="15671">EVIPPPPRTPSPPQLPPSPPPRSPSPAFSDALTERIFPNTPPQSSDSSHPPPRSYFRILESDTFELLITQFPRITTASISQGAYTIGLHYFNPEELRNAITGQTSTSCIPVFLPNSPSAFLVPVRFFNNLFPPSSVSIHEIY</sequence>
<accession>A0A151JVN7</accession>
<evidence type="ECO:0000256" key="1">
    <source>
        <dbReference type="SAM" id="MobiDB-lite"/>
    </source>
</evidence>
<feature type="non-terminal residue" evidence="2">
    <location>
        <position position="1"/>
    </location>
</feature>
<keyword evidence="3" id="KW-1185">Reference proteome</keyword>
<reference evidence="2 3" key="1">
    <citation type="submission" date="2016-03" db="EMBL/GenBank/DDBJ databases">
        <title>Trachymyrmex septentrionalis WGS genome.</title>
        <authorList>
            <person name="Nygaard S."/>
            <person name="Hu H."/>
            <person name="Boomsma J."/>
            <person name="Zhang G."/>
        </authorList>
    </citation>
    <scope>NUCLEOTIDE SEQUENCE [LARGE SCALE GENOMIC DNA]</scope>
    <source>
        <strain evidence="2">Tsep2-gDNA-1</strain>
        <tissue evidence="2">Whole body</tissue>
    </source>
</reference>
<feature type="region of interest" description="Disordered" evidence="1">
    <location>
        <begin position="1"/>
        <end position="54"/>
    </location>
</feature>
<dbReference type="AlphaFoldDB" id="A0A151JVN7"/>
<name>A0A151JVN7_9HYME</name>